<evidence type="ECO:0000256" key="1">
    <source>
        <dbReference type="SAM" id="Phobius"/>
    </source>
</evidence>
<keyword evidence="1" id="KW-0472">Membrane</keyword>
<organism evidence="2 3">
    <name type="scientific">Canavalia gladiata</name>
    <name type="common">Sword bean</name>
    <name type="synonym">Dolichos gladiatus</name>
    <dbReference type="NCBI Taxonomy" id="3824"/>
    <lineage>
        <taxon>Eukaryota</taxon>
        <taxon>Viridiplantae</taxon>
        <taxon>Streptophyta</taxon>
        <taxon>Embryophyta</taxon>
        <taxon>Tracheophyta</taxon>
        <taxon>Spermatophyta</taxon>
        <taxon>Magnoliopsida</taxon>
        <taxon>eudicotyledons</taxon>
        <taxon>Gunneridae</taxon>
        <taxon>Pentapetalae</taxon>
        <taxon>rosids</taxon>
        <taxon>fabids</taxon>
        <taxon>Fabales</taxon>
        <taxon>Fabaceae</taxon>
        <taxon>Papilionoideae</taxon>
        <taxon>50 kb inversion clade</taxon>
        <taxon>NPAAA clade</taxon>
        <taxon>indigoferoid/millettioid clade</taxon>
        <taxon>Phaseoleae</taxon>
        <taxon>Canavalia</taxon>
    </lineage>
</organism>
<name>A0AAN9KEB0_CANGL</name>
<gene>
    <name evidence="2" type="ORF">VNO77_33098</name>
</gene>
<evidence type="ECO:0000313" key="2">
    <source>
        <dbReference type="EMBL" id="KAK7314572.1"/>
    </source>
</evidence>
<keyword evidence="3" id="KW-1185">Reference proteome</keyword>
<evidence type="ECO:0000313" key="3">
    <source>
        <dbReference type="Proteomes" id="UP001367508"/>
    </source>
</evidence>
<sequence length="76" mass="8951">MKGLRKKRIMEDGVELNCRENGFAEKRRLWLGLALCNNYHSMVIIMIYSRLLMEAPKSFGIYCHIKKKSDKLAQFN</sequence>
<feature type="transmembrane region" description="Helical" evidence="1">
    <location>
        <begin position="29"/>
        <end position="48"/>
    </location>
</feature>
<protein>
    <submittedName>
        <fullName evidence="2">Uncharacterized protein</fullName>
    </submittedName>
</protein>
<dbReference type="EMBL" id="JAYMYQ010000008">
    <property type="protein sequence ID" value="KAK7314572.1"/>
    <property type="molecule type" value="Genomic_DNA"/>
</dbReference>
<keyword evidence="1" id="KW-0812">Transmembrane</keyword>
<comment type="caution">
    <text evidence="2">The sequence shown here is derived from an EMBL/GenBank/DDBJ whole genome shotgun (WGS) entry which is preliminary data.</text>
</comment>
<proteinExistence type="predicted"/>
<dbReference type="Proteomes" id="UP001367508">
    <property type="component" value="Unassembled WGS sequence"/>
</dbReference>
<accession>A0AAN9KEB0</accession>
<dbReference type="AlphaFoldDB" id="A0AAN9KEB0"/>
<keyword evidence="1" id="KW-1133">Transmembrane helix</keyword>
<reference evidence="2 3" key="1">
    <citation type="submission" date="2024-01" db="EMBL/GenBank/DDBJ databases">
        <title>The genomes of 5 underutilized Papilionoideae crops provide insights into root nodulation and disease resistanc.</title>
        <authorList>
            <person name="Jiang F."/>
        </authorList>
    </citation>
    <scope>NUCLEOTIDE SEQUENCE [LARGE SCALE GENOMIC DNA]</scope>
    <source>
        <strain evidence="2">LVBAO_FW01</strain>
        <tissue evidence="2">Leaves</tissue>
    </source>
</reference>